<dbReference type="AlphaFoldDB" id="A0A971M6C7"/>
<dbReference type="EMBL" id="JAAYEE010000269">
    <property type="protein sequence ID" value="NLW36578.1"/>
    <property type="molecule type" value="Genomic_DNA"/>
</dbReference>
<gene>
    <name evidence="2" type="ORF">GXY80_14040</name>
</gene>
<accession>A0A971M6C7</accession>
<organism evidence="2 3">
    <name type="scientific">Syntrophorhabdus aromaticivorans</name>
    <dbReference type="NCBI Taxonomy" id="328301"/>
    <lineage>
        <taxon>Bacteria</taxon>
        <taxon>Pseudomonadati</taxon>
        <taxon>Thermodesulfobacteriota</taxon>
        <taxon>Syntrophorhabdia</taxon>
        <taxon>Syntrophorhabdales</taxon>
        <taxon>Syntrophorhabdaceae</taxon>
        <taxon>Syntrophorhabdus</taxon>
    </lineage>
</organism>
<dbReference type="Proteomes" id="UP000777265">
    <property type="component" value="Unassembled WGS sequence"/>
</dbReference>
<evidence type="ECO:0000313" key="3">
    <source>
        <dbReference type="Proteomes" id="UP000777265"/>
    </source>
</evidence>
<dbReference type="InterPro" id="IPR018739">
    <property type="entry name" value="DUF2281"/>
</dbReference>
<comment type="caution">
    <text evidence="2">The sequence shown here is derived from an EMBL/GenBank/DDBJ whole genome shotgun (WGS) entry which is preliminary data.</text>
</comment>
<reference evidence="2" key="1">
    <citation type="journal article" date="2020" name="Biotechnol. Biofuels">
        <title>New insights from the biogas microbiome by comprehensive genome-resolved metagenomics of nearly 1600 species originating from multiple anaerobic digesters.</title>
        <authorList>
            <person name="Campanaro S."/>
            <person name="Treu L."/>
            <person name="Rodriguez-R L.M."/>
            <person name="Kovalovszki A."/>
            <person name="Ziels R.M."/>
            <person name="Maus I."/>
            <person name="Zhu X."/>
            <person name="Kougias P.G."/>
            <person name="Basile A."/>
            <person name="Luo G."/>
            <person name="Schluter A."/>
            <person name="Konstantinidis K.T."/>
            <person name="Angelidaki I."/>
        </authorList>
    </citation>
    <scope>NUCLEOTIDE SEQUENCE</scope>
    <source>
        <strain evidence="2">AS06rmzACSIP_7</strain>
    </source>
</reference>
<evidence type="ECO:0000313" key="2">
    <source>
        <dbReference type="EMBL" id="NLW36578.1"/>
    </source>
</evidence>
<name>A0A971M6C7_9BACT</name>
<dbReference type="Pfam" id="PF10047">
    <property type="entry name" value="DUF2281"/>
    <property type="match status" value="1"/>
</dbReference>
<feature type="domain" description="DUF2281" evidence="1">
    <location>
        <begin position="10"/>
        <end position="62"/>
    </location>
</feature>
<proteinExistence type="predicted"/>
<reference evidence="2" key="2">
    <citation type="submission" date="2020-01" db="EMBL/GenBank/DDBJ databases">
        <authorList>
            <person name="Campanaro S."/>
        </authorList>
    </citation>
    <scope>NUCLEOTIDE SEQUENCE</scope>
    <source>
        <strain evidence="2">AS06rmzACSIP_7</strain>
    </source>
</reference>
<evidence type="ECO:0000259" key="1">
    <source>
        <dbReference type="Pfam" id="PF10047"/>
    </source>
</evidence>
<sequence length="73" mass="8447">MTILEKVCLHLKRLPEEKQSEVLDFVEYLEARSASADKDDERKQWSAMSLDSAMRGIAEEHAPYETSDIKETF</sequence>
<protein>
    <submittedName>
        <fullName evidence="2">DUF2281 domain-containing protein</fullName>
    </submittedName>
</protein>